<dbReference type="SUPFAM" id="SSF55469">
    <property type="entry name" value="FMN-dependent nitroreductase-like"/>
    <property type="match status" value="1"/>
</dbReference>
<keyword evidence="2" id="KW-0560">Oxidoreductase</keyword>
<dbReference type="InterPro" id="IPR029479">
    <property type="entry name" value="Nitroreductase"/>
</dbReference>
<dbReference type="CDD" id="cd02138">
    <property type="entry name" value="TdsD-like"/>
    <property type="match status" value="1"/>
</dbReference>
<organism evidence="4 5">
    <name type="scientific">Methylomonas denitrificans</name>
    <dbReference type="NCBI Taxonomy" id="1538553"/>
    <lineage>
        <taxon>Bacteria</taxon>
        <taxon>Pseudomonadati</taxon>
        <taxon>Pseudomonadota</taxon>
        <taxon>Gammaproteobacteria</taxon>
        <taxon>Methylococcales</taxon>
        <taxon>Methylococcaceae</taxon>
        <taxon>Methylomonas</taxon>
    </lineage>
</organism>
<comment type="similarity">
    <text evidence="1">Belongs to the nitroreductase family.</text>
</comment>
<dbReference type="Gene3D" id="3.40.109.10">
    <property type="entry name" value="NADH Oxidase"/>
    <property type="match status" value="1"/>
</dbReference>
<evidence type="ECO:0000313" key="5">
    <source>
        <dbReference type="Proteomes" id="UP000030512"/>
    </source>
</evidence>
<dbReference type="EMBL" id="CP014476">
    <property type="protein sequence ID" value="AMK77111.1"/>
    <property type="molecule type" value="Genomic_DNA"/>
</dbReference>
<dbReference type="STRING" id="1538553.JT25_011555"/>
<name>A0A126T4U3_9GAMM</name>
<dbReference type="Pfam" id="PF00881">
    <property type="entry name" value="Nitroreductase"/>
    <property type="match status" value="1"/>
</dbReference>
<sequence length="200" mass="22180">MQHKLAITQVDIHNLIASRWSPRAFDPDKAVSHQDLTAVLEAARWAPSCFNDQPWRFVVCDKSSNVAAWQNMLSVIAEKNQLWAKNAPVLILTVAMENFNHNGKANRWAAYDTGAASLSLCLQANALGLITHQMGGFDADKARQALNLPNDCTPMAMLAMGYQAEADTLAEDFQAAEQAERSRAALEQRFYLGQWGEAFK</sequence>
<evidence type="ECO:0000259" key="3">
    <source>
        <dbReference type="Pfam" id="PF00881"/>
    </source>
</evidence>
<evidence type="ECO:0000313" key="4">
    <source>
        <dbReference type="EMBL" id="AMK77111.1"/>
    </source>
</evidence>
<dbReference type="KEGG" id="mdn:JT25_011555"/>
<dbReference type="PANTHER" id="PTHR43673">
    <property type="entry name" value="NAD(P)H NITROREDUCTASE YDGI-RELATED"/>
    <property type="match status" value="1"/>
</dbReference>
<evidence type="ECO:0000256" key="2">
    <source>
        <dbReference type="ARBA" id="ARBA00023002"/>
    </source>
</evidence>
<dbReference type="AlphaFoldDB" id="A0A126T4U3"/>
<evidence type="ECO:0000256" key="1">
    <source>
        <dbReference type="ARBA" id="ARBA00007118"/>
    </source>
</evidence>
<protein>
    <submittedName>
        <fullName evidence="4">Nitroreductase</fullName>
    </submittedName>
</protein>
<dbReference type="Proteomes" id="UP000030512">
    <property type="component" value="Chromosome"/>
</dbReference>
<dbReference type="PANTHER" id="PTHR43673:SF10">
    <property type="entry name" value="NADH DEHYDROGENASE_NAD(P)H NITROREDUCTASE XCC3605-RELATED"/>
    <property type="match status" value="1"/>
</dbReference>
<reference evidence="4 5" key="1">
    <citation type="journal article" date="2015" name="Environ. Microbiol.">
        <title>Methane oxidation coupled to nitrate reduction under hypoxia by the Gammaproteobacterium Methylomonas denitrificans, sp. nov. type strain FJG1.</title>
        <authorList>
            <person name="Kits K.D."/>
            <person name="Klotz M.G."/>
            <person name="Stein L.Y."/>
        </authorList>
    </citation>
    <scope>NUCLEOTIDE SEQUENCE [LARGE SCALE GENOMIC DNA]</scope>
    <source>
        <strain evidence="4 5">FJG1</strain>
    </source>
</reference>
<dbReference type="OrthoDB" id="9802510at2"/>
<keyword evidence="5" id="KW-1185">Reference proteome</keyword>
<dbReference type="GO" id="GO:0016491">
    <property type="term" value="F:oxidoreductase activity"/>
    <property type="evidence" value="ECO:0007669"/>
    <property type="project" value="UniProtKB-KW"/>
</dbReference>
<proteinExistence type="inferred from homology"/>
<dbReference type="InterPro" id="IPR000415">
    <property type="entry name" value="Nitroreductase-like"/>
</dbReference>
<feature type="domain" description="Nitroreductase" evidence="3">
    <location>
        <begin position="16"/>
        <end position="162"/>
    </location>
</feature>
<accession>A0A126T4U3</accession>
<gene>
    <name evidence="4" type="ORF">JT25_011555</name>
</gene>
<dbReference type="RefSeq" id="WP_062328666.1">
    <property type="nucleotide sequence ID" value="NZ_CP014476.1"/>
</dbReference>